<dbReference type="AlphaFoldDB" id="A0AAV1L420"/>
<dbReference type="SMART" id="SM00636">
    <property type="entry name" value="Glyco_18"/>
    <property type="match status" value="1"/>
</dbReference>
<dbReference type="PROSITE" id="PS50940">
    <property type="entry name" value="CHIT_BIND_II"/>
    <property type="match status" value="1"/>
</dbReference>
<dbReference type="GO" id="GO:0006032">
    <property type="term" value="P:chitin catabolic process"/>
    <property type="evidence" value="ECO:0007669"/>
    <property type="project" value="UniProtKB-KW"/>
</dbReference>
<evidence type="ECO:0000256" key="6">
    <source>
        <dbReference type="ARBA" id="ARBA00022801"/>
    </source>
</evidence>
<dbReference type="Pfam" id="PF00704">
    <property type="entry name" value="Glyco_hydro_18"/>
    <property type="match status" value="1"/>
</dbReference>
<dbReference type="PANTHER" id="PTHR11177:SF360">
    <property type="entry name" value="CHITINASE 4-RELATED"/>
    <property type="match status" value="1"/>
</dbReference>
<dbReference type="FunFam" id="3.10.50.10:FF:000004">
    <property type="entry name" value="Chitinase 5"/>
    <property type="match status" value="1"/>
</dbReference>
<dbReference type="PANTHER" id="PTHR11177">
    <property type="entry name" value="CHITINASE"/>
    <property type="match status" value="1"/>
</dbReference>
<dbReference type="GO" id="GO:0000272">
    <property type="term" value="P:polysaccharide catabolic process"/>
    <property type="evidence" value="ECO:0007669"/>
    <property type="project" value="UniProtKB-KW"/>
</dbReference>
<dbReference type="SUPFAM" id="SSF54556">
    <property type="entry name" value="Chitinase insertion domain"/>
    <property type="match status" value="1"/>
</dbReference>
<comment type="similarity">
    <text evidence="2">Belongs to the glycosyl hydrolase 18 family. Chitinase class II subfamily.</text>
</comment>
<evidence type="ECO:0000256" key="12">
    <source>
        <dbReference type="RuleBase" id="RU000489"/>
    </source>
</evidence>
<dbReference type="InterPro" id="IPR029070">
    <property type="entry name" value="Chitinase_insertion_sf"/>
</dbReference>
<keyword evidence="9" id="KW-0119">Carbohydrate metabolism</keyword>
<dbReference type="GO" id="GO:0008061">
    <property type="term" value="F:chitin binding"/>
    <property type="evidence" value="ECO:0007669"/>
    <property type="project" value="UniProtKB-KW"/>
</dbReference>
<evidence type="ECO:0000256" key="1">
    <source>
        <dbReference type="ARBA" id="ARBA00000822"/>
    </source>
</evidence>
<evidence type="ECO:0000256" key="7">
    <source>
        <dbReference type="ARBA" id="ARBA00023024"/>
    </source>
</evidence>
<dbReference type="Proteomes" id="UP001314205">
    <property type="component" value="Unassembled WGS sequence"/>
</dbReference>
<evidence type="ECO:0000256" key="13">
    <source>
        <dbReference type="SAM" id="SignalP"/>
    </source>
</evidence>
<evidence type="ECO:0000256" key="11">
    <source>
        <dbReference type="ARBA" id="ARBA00023326"/>
    </source>
</evidence>
<evidence type="ECO:0000256" key="9">
    <source>
        <dbReference type="ARBA" id="ARBA00023277"/>
    </source>
</evidence>
<evidence type="ECO:0000259" key="14">
    <source>
        <dbReference type="PROSITE" id="PS50940"/>
    </source>
</evidence>
<dbReference type="GO" id="GO:0005576">
    <property type="term" value="C:extracellular region"/>
    <property type="evidence" value="ECO:0007669"/>
    <property type="project" value="InterPro"/>
</dbReference>
<dbReference type="InterPro" id="IPR050314">
    <property type="entry name" value="Glycosyl_Hydrlase_18"/>
</dbReference>
<name>A0AAV1L420_9NEOP</name>
<evidence type="ECO:0000256" key="3">
    <source>
        <dbReference type="ARBA" id="ARBA00012729"/>
    </source>
</evidence>
<keyword evidence="7" id="KW-0146">Chitin degradation</keyword>
<evidence type="ECO:0000313" key="16">
    <source>
        <dbReference type="EMBL" id="CAK1589713.1"/>
    </source>
</evidence>
<reference evidence="16 17" key="1">
    <citation type="submission" date="2023-11" db="EMBL/GenBank/DDBJ databases">
        <authorList>
            <person name="Hedman E."/>
            <person name="Englund M."/>
            <person name="Stromberg M."/>
            <person name="Nyberg Akerstrom W."/>
            <person name="Nylinder S."/>
            <person name="Jareborg N."/>
            <person name="Kallberg Y."/>
            <person name="Kronander E."/>
        </authorList>
    </citation>
    <scope>NUCLEOTIDE SEQUENCE [LARGE SCALE GENOMIC DNA]</scope>
</reference>
<evidence type="ECO:0000256" key="5">
    <source>
        <dbReference type="ARBA" id="ARBA00022729"/>
    </source>
</evidence>
<dbReference type="CDD" id="cd02872">
    <property type="entry name" value="GH18_chitolectin_chitotriosidase"/>
    <property type="match status" value="1"/>
</dbReference>
<dbReference type="InterPro" id="IPR001579">
    <property type="entry name" value="Glyco_hydro_18_chit_AS"/>
</dbReference>
<organism evidence="16 17">
    <name type="scientific">Parnassius mnemosyne</name>
    <name type="common">clouded apollo</name>
    <dbReference type="NCBI Taxonomy" id="213953"/>
    <lineage>
        <taxon>Eukaryota</taxon>
        <taxon>Metazoa</taxon>
        <taxon>Ecdysozoa</taxon>
        <taxon>Arthropoda</taxon>
        <taxon>Hexapoda</taxon>
        <taxon>Insecta</taxon>
        <taxon>Pterygota</taxon>
        <taxon>Neoptera</taxon>
        <taxon>Endopterygota</taxon>
        <taxon>Lepidoptera</taxon>
        <taxon>Glossata</taxon>
        <taxon>Ditrysia</taxon>
        <taxon>Papilionoidea</taxon>
        <taxon>Papilionidae</taxon>
        <taxon>Parnassiinae</taxon>
        <taxon>Parnassini</taxon>
        <taxon>Parnassius</taxon>
        <taxon>Driopa</taxon>
    </lineage>
</organism>
<keyword evidence="11" id="KW-0624">Polysaccharide degradation</keyword>
<dbReference type="EC" id="3.2.1.14" evidence="3"/>
<dbReference type="Gene3D" id="2.170.140.10">
    <property type="entry name" value="Chitin binding domain"/>
    <property type="match status" value="1"/>
</dbReference>
<dbReference type="PROSITE" id="PS01095">
    <property type="entry name" value="GH18_1"/>
    <property type="match status" value="1"/>
</dbReference>
<keyword evidence="5 13" id="KW-0732">Signal</keyword>
<proteinExistence type="inferred from homology"/>
<feature type="chain" id="PRO_5043516642" description="chitinase" evidence="13">
    <location>
        <begin position="22"/>
        <end position="495"/>
    </location>
</feature>
<keyword evidence="8" id="KW-1015">Disulfide bond</keyword>
<keyword evidence="4" id="KW-0147">Chitin-binding</keyword>
<evidence type="ECO:0000259" key="15">
    <source>
        <dbReference type="PROSITE" id="PS51910"/>
    </source>
</evidence>
<evidence type="ECO:0000256" key="2">
    <source>
        <dbReference type="ARBA" id="ARBA00009121"/>
    </source>
</evidence>
<keyword evidence="6 12" id="KW-0378">Hydrolase</keyword>
<feature type="domain" description="GH18" evidence="15">
    <location>
        <begin position="24"/>
        <end position="397"/>
    </location>
</feature>
<dbReference type="SUPFAM" id="SSF51445">
    <property type="entry name" value="(Trans)glycosidases"/>
    <property type="match status" value="1"/>
</dbReference>
<dbReference type="Pfam" id="PF01607">
    <property type="entry name" value="CBM_14"/>
    <property type="match status" value="1"/>
</dbReference>
<dbReference type="Gene3D" id="3.10.50.10">
    <property type="match status" value="1"/>
</dbReference>
<gene>
    <name evidence="16" type="ORF">PARMNEM_LOCUS10167</name>
</gene>
<dbReference type="InterPro" id="IPR036508">
    <property type="entry name" value="Chitin-bd_dom_sf"/>
</dbReference>
<evidence type="ECO:0000256" key="4">
    <source>
        <dbReference type="ARBA" id="ARBA00022669"/>
    </source>
</evidence>
<accession>A0AAV1L420</accession>
<evidence type="ECO:0000256" key="8">
    <source>
        <dbReference type="ARBA" id="ARBA00023157"/>
    </source>
</evidence>
<keyword evidence="17" id="KW-1185">Reference proteome</keyword>
<evidence type="ECO:0000256" key="10">
    <source>
        <dbReference type="ARBA" id="ARBA00023295"/>
    </source>
</evidence>
<keyword evidence="10 12" id="KW-0326">Glycosidase</keyword>
<evidence type="ECO:0000313" key="17">
    <source>
        <dbReference type="Proteomes" id="UP001314205"/>
    </source>
</evidence>
<protein>
    <recommendedName>
        <fullName evidence="3">chitinase</fullName>
        <ecNumber evidence="3">3.2.1.14</ecNumber>
    </recommendedName>
</protein>
<dbReference type="InterPro" id="IPR002557">
    <property type="entry name" value="Chitin-bd_dom"/>
</dbReference>
<dbReference type="SUPFAM" id="SSF57625">
    <property type="entry name" value="Invertebrate chitin-binding proteins"/>
    <property type="match status" value="1"/>
</dbReference>
<feature type="domain" description="Chitin-binding type-2" evidence="14">
    <location>
        <begin position="433"/>
        <end position="492"/>
    </location>
</feature>
<dbReference type="EMBL" id="CAVLGL010000084">
    <property type="protein sequence ID" value="CAK1589713.1"/>
    <property type="molecule type" value="Genomic_DNA"/>
</dbReference>
<comment type="catalytic activity">
    <reaction evidence="1">
        <text>Random endo-hydrolysis of N-acetyl-beta-D-glucosaminide (1-&gt;4)-beta-linkages in chitin and chitodextrins.</text>
        <dbReference type="EC" id="3.2.1.14"/>
    </reaction>
</comment>
<dbReference type="InterPro" id="IPR017853">
    <property type="entry name" value="GH"/>
</dbReference>
<dbReference type="InterPro" id="IPR001223">
    <property type="entry name" value="Glyco_hydro18_cat"/>
</dbReference>
<dbReference type="SMART" id="SM00494">
    <property type="entry name" value="ChtBD2"/>
    <property type="match status" value="1"/>
</dbReference>
<dbReference type="PROSITE" id="PS51910">
    <property type="entry name" value="GH18_2"/>
    <property type="match status" value="1"/>
</dbReference>
<dbReference type="InterPro" id="IPR011583">
    <property type="entry name" value="Chitinase_II/V-like_cat"/>
</dbReference>
<sequence>MNSVCLFLLILSTVLTNSVTAKKKMVLCYYGSWATYRSGLGKFDVDHIDTNLCTHLVYSFVGINPEGTVKSLDPYLDLPDNWGRNNFGKFNALKIGNPNLKTILAVGGWNEGSQSFSRMAASATLRKNYISSAIKMILDYGFDGLNIDWEYPNRRDSMYGPADIQNFVQLLKELRQEFDKHGLTLSAAVASVKEMAIQSYDIPGISKYLDAVSLMTYDLHGPWDPVTGHNSPLHKGEGDGNIPKEDLYTVDVALEYWIKSGCSPEKILLGLPLYGHTFTLTNAMVNGVHAPSSGPGLAGSYTATKGLIGYNEFCSKILKESWDIRRDNLAMVPYAVQGKNWISYDDVSSLKTKVEYGMKYNISGIMVWSIETDDFHGFCGNEKYPLLRSINRALGNLNNTITTSTTIPTMSTTSATTGTTTWTTTTAISTGTTSICKMVGLAADPEDCTSFYMCTRNIWGSLVPQKFKCPANLYWDIKNLYCNYPDQVECSIRKY</sequence>
<dbReference type="GO" id="GO:0008843">
    <property type="term" value="F:endochitinase activity"/>
    <property type="evidence" value="ECO:0007669"/>
    <property type="project" value="UniProtKB-EC"/>
</dbReference>
<comment type="caution">
    <text evidence="16">The sequence shown here is derived from an EMBL/GenBank/DDBJ whole genome shotgun (WGS) entry which is preliminary data.</text>
</comment>
<dbReference type="Gene3D" id="3.20.20.80">
    <property type="entry name" value="Glycosidases"/>
    <property type="match status" value="1"/>
</dbReference>
<feature type="signal peptide" evidence="13">
    <location>
        <begin position="1"/>
        <end position="21"/>
    </location>
</feature>